<dbReference type="Proteomes" id="UP000000589">
    <property type="component" value="Chromosome 16"/>
</dbReference>
<organism evidence="1 3">
    <name type="scientific">Mus musculus</name>
    <name type="common">Mouse</name>
    <dbReference type="NCBI Taxonomy" id="10090"/>
    <lineage>
        <taxon>Eukaryota</taxon>
        <taxon>Metazoa</taxon>
        <taxon>Chordata</taxon>
        <taxon>Craniata</taxon>
        <taxon>Vertebrata</taxon>
        <taxon>Euteleostomi</taxon>
        <taxon>Mammalia</taxon>
        <taxon>Eutheria</taxon>
        <taxon>Euarchontoglires</taxon>
        <taxon>Glires</taxon>
        <taxon>Rodentia</taxon>
        <taxon>Myomorpha</taxon>
        <taxon>Muroidea</taxon>
        <taxon>Muridae</taxon>
        <taxon>Murinae</taxon>
        <taxon>Mus</taxon>
        <taxon>Mus</taxon>
    </lineage>
</organism>
<dbReference type="VEuPathDB" id="HostDB:ENSMUSG00000022856"/>
<evidence type="ECO:0007829" key="4">
    <source>
        <dbReference type="PeptideAtlas" id="A0A338P6N6"/>
    </source>
</evidence>
<reference evidence="1 3" key="1">
    <citation type="journal article" date="2009" name="PLoS Biol.">
        <title>Lineage-specific biology revealed by a finished genome assembly of the mouse.</title>
        <authorList>
            <consortium name="Mouse Genome Sequencing Consortium"/>
            <person name="Church D.M."/>
            <person name="Goodstadt L."/>
            <person name="Hillier L.W."/>
            <person name="Zody M.C."/>
            <person name="Goldstein S."/>
            <person name="She X."/>
            <person name="Bult C.J."/>
            <person name="Agarwala R."/>
            <person name="Cherry J.L."/>
            <person name="DiCuccio M."/>
            <person name="Hlavina W."/>
            <person name="Kapustin Y."/>
            <person name="Meric P."/>
            <person name="Maglott D."/>
            <person name="Birtle Z."/>
            <person name="Marques A.C."/>
            <person name="Graves T."/>
            <person name="Zhou S."/>
            <person name="Teague B."/>
            <person name="Potamousis K."/>
            <person name="Churas C."/>
            <person name="Place M."/>
            <person name="Herschleb J."/>
            <person name="Runnheim R."/>
            <person name="Forrest D."/>
            <person name="Amos-Landgraf J."/>
            <person name="Schwartz D.C."/>
            <person name="Cheng Z."/>
            <person name="Lindblad-Toh K."/>
            <person name="Eichler E.E."/>
            <person name="Ponting C.P."/>
        </authorList>
    </citation>
    <scope>NUCLEOTIDE SEQUENCE [LARGE SCALE GENOMIC DNA]</scope>
    <source>
        <strain evidence="1 3">C57BL/6J</strain>
    </source>
</reference>
<reference evidence="1 3" key="2">
    <citation type="journal article" date="2011" name="PLoS Biol.">
        <title>Modernizing reference genome assemblies.</title>
        <authorList>
            <person name="Church D.M."/>
            <person name="Schneider V.A."/>
            <person name="Graves T."/>
            <person name="Auger K."/>
            <person name="Cunningham F."/>
            <person name="Bouk N."/>
            <person name="Chen H.C."/>
            <person name="Agarwala R."/>
            <person name="McLaren W.M."/>
            <person name="Ritchie G.R."/>
            <person name="Albracht D."/>
            <person name="Kremitzki M."/>
            <person name="Rock S."/>
            <person name="Kotkiewicz H."/>
            <person name="Kremitzki C."/>
            <person name="Wollam A."/>
            <person name="Trani L."/>
            <person name="Fulton L."/>
            <person name="Fulton R."/>
            <person name="Matthews L."/>
            <person name="Whitehead S."/>
            <person name="Chow W."/>
            <person name="Torrance J."/>
            <person name="Dunn M."/>
            <person name="Harden G."/>
            <person name="Threadgold G."/>
            <person name="Wood J."/>
            <person name="Collins J."/>
            <person name="Heath P."/>
            <person name="Griffiths G."/>
            <person name="Pelan S."/>
            <person name="Grafham D."/>
            <person name="Eichler E.E."/>
            <person name="Weinstock G."/>
            <person name="Mardis E.R."/>
            <person name="Wilson R.K."/>
            <person name="Howe K."/>
            <person name="Flicek P."/>
            <person name="Hubbard T."/>
        </authorList>
    </citation>
    <scope>NUCLEOTIDE SEQUENCE [LARGE SCALE GENOMIC DNA]</scope>
    <source>
        <strain evidence="1 3">C57BL/6J</strain>
    </source>
</reference>
<protein>
    <submittedName>
        <fullName evidence="1">Transmembrane protein 41a</fullName>
    </submittedName>
</protein>
<sequence length="59" mass="6331">MRALLGLLLVFGGCTFALYLLSTRLPLGPRLAAAGEPEGRMFWLVPCSGHGWDFCCAAC</sequence>
<evidence type="ECO:0000313" key="1">
    <source>
        <dbReference type="Ensembl" id="ENSMUSP00000156055.2"/>
    </source>
</evidence>
<dbReference type="Ensembl" id="ENSMUST00000232635.2">
    <property type="protein sequence ID" value="ENSMUSP00000156055.2"/>
    <property type="gene ID" value="ENSMUSG00000022856.10"/>
</dbReference>
<evidence type="ECO:0007829" key="5">
    <source>
        <dbReference type="ProteomicsDB" id="A0A338P6N6"/>
    </source>
</evidence>
<dbReference type="Bgee" id="ENSMUSG00000022856">
    <property type="expression patterns" value="Expressed in small intestine Peyer's patch and 255 other cell types or tissues"/>
</dbReference>
<dbReference type="AGR" id="MGI:1913914"/>
<keyword evidence="4 5" id="KW-1267">Proteomics identification</keyword>
<dbReference type="ExpressionAtlas" id="A0A338P6N6">
    <property type="expression patterns" value="baseline and differential"/>
</dbReference>
<dbReference type="MGI" id="MGI:1913914">
    <property type="gene designation" value="Tmem41a"/>
</dbReference>
<dbReference type="AlphaFoldDB" id="A0A338P6N6"/>
<evidence type="ECO:0000313" key="2">
    <source>
        <dbReference type="MGI" id="MGI:1913914"/>
    </source>
</evidence>
<reference evidence="1" key="4">
    <citation type="submission" date="2025-09" db="UniProtKB">
        <authorList>
            <consortium name="Ensembl"/>
        </authorList>
    </citation>
    <scope>IDENTIFICATION</scope>
    <source>
        <strain evidence="1">C57BL/6J</strain>
    </source>
</reference>
<reference evidence="1" key="3">
    <citation type="submission" date="2025-08" db="UniProtKB">
        <authorList>
            <consortium name="Ensembl"/>
        </authorList>
    </citation>
    <scope>IDENTIFICATION</scope>
    <source>
        <strain evidence="1">C57BL/6J</strain>
    </source>
</reference>
<name>A0A338P6N6_MOUSE</name>
<dbReference type="GeneTree" id="ENSGT00940000163412"/>
<gene>
    <name evidence="1 2" type="primary">Tmem41a</name>
</gene>
<accession>A0A338P6N6</accession>
<proteinExistence type="evidence at protein level"/>
<evidence type="ECO:0000313" key="3">
    <source>
        <dbReference type="Proteomes" id="UP000000589"/>
    </source>
</evidence>
<keyword evidence="3" id="KW-1185">Reference proteome</keyword>